<keyword evidence="1" id="KW-0472">Membrane</keyword>
<dbReference type="Pfam" id="PF12836">
    <property type="entry name" value="HHH_3"/>
    <property type="match status" value="2"/>
</dbReference>
<dbReference type="GO" id="GO:0015628">
    <property type="term" value="P:protein secretion by the type II secretion system"/>
    <property type="evidence" value="ECO:0007669"/>
    <property type="project" value="TreeGrafter"/>
</dbReference>
<dbReference type="GO" id="GO:0015627">
    <property type="term" value="C:type II protein secretion system complex"/>
    <property type="evidence" value="ECO:0007669"/>
    <property type="project" value="TreeGrafter"/>
</dbReference>
<keyword evidence="1" id="KW-1133">Transmembrane helix</keyword>
<dbReference type="Proteomes" id="UP000199045">
    <property type="component" value="Unassembled WGS sequence"/>
</dbReference>
<dbReference type="PANTHER" id="PTHR21180">
    <property type="entry name" value="ENDONUCLEASE/EXONUCLEASE/PHOSPHATASE FAMILY DOMAIN-CONTAINING PROTEIN 1"/>
    <property type="match status" value="1"/>
</dbReference>
<dbReference type="OrthoDB" id="981124at2"/>
<evidence type="ECO:0000313" key="2">
    <source>
        <dbReference type="EMBL" id="SDG39915.1"/>
    </source>
</evidence>
<dbReference type="Gene3D" id="1.10.150.280">
    <property type="entry name" value="AF1531-like domain"/>
    <property type="match status" value="2"/>
</dbReference>
<evidence type="ECO:0000256" key="1">
    <source>
        <dbReference type="SAM" id="Phobius"/>
    </source>
</evidence>
<dbReference type="AlphaFoldDB" id="A0A1G7TX45"/>
<accession>A0A1G7TX45</accession>
<dbReference type="InterPro" id="IPR010994">
    <property type="entry name" value="RuvA_2-like"/>
</dbReference>
<dbReference type="InterPro" id="IPR051675">
    <property type="entry name" value="Endo/Exo/Phosphatase_dom_1"/>
</dbReference>
<keyword evidence="1" id="KW-0812">Transmembrane</keyword>
<dbReference type="EMBL" id="FNBN01000004">
    <property type="protein sequence ID" value="SDG39915.1"/>
    <property type="molecule type" value="Genomic_DNA"/>
</dbReference>
<dbReference type="PANTHER" id="PTHR21180:SF32">
    <property type="entry name" value="ENDONUCLEASE_EXONUCLEASE_PHOSPHATASE FAMILY DOMAIN-CONTAINING PROTEIN 1"/>
    <property type="match status" value="1"/>
</dbReference>
<dbReference type="SUPFAM" id="SSF47781">
    <property type="entry name" value="RuvA domain 2-like"/>
    <property type="match status" value="3"/>
</dbReference>
<dbReference type="RefSeq" id="WP_089834312.1">
    <property type="nucleotide sequence ID" value="NZ_FNBN01000004.1"/>
</dbReference>
<reference evidence="2 3" key="1">
    <citation type="submission" date="2016-10" db="EMBL/GenBank/DDBJ databases">
        <authorList>
            <person name="de Groot N.N."/>
        </authorList>
    </citation>
    <scope>NUCLEOTIDE SEQUENCE [LARGE SCALE GENOMIC DNA]</scope>
    <source>
        <strain evidence="2 3">DSM 527</strain>
    </source>
</reference>
<organism evidence="2 3">
    <name type="scientific">Chitinophaga filiformis</name>
    <name type="common">Myxococcus filiformis</name>
    <name type="synonym">Flexibacter filiformis</name>
    <dbReference type="NCBI Taxonomy" id="104663"/>
    <lineage>
        <taxon>Bacteria</taxon>
        <taxon>Pseudomonadati</taxon>
        <taxon>Bacteroidota</taxon>
        <taxon>Chitinophagia</taxon>
        <taxon>Chitinophagales</taxon>
        <taxon>Chitinophagaceae</taxon>
        <taxon>Chitinophaga</taxon>
    </lineage>
</organism>
<name>A0A1G7TX45_CHIFI</name>
<proteinExistence type="predicted"/>
<gene>
    <name evidence="2" type="ORF">SAMN04488121_104126</name>
</gene>
<evidence type="ECO:0000313" key="3">
    <source>
        <dbReference type="Proteomes" id="UP000199045"/>
    </source>
</evidence>
<dbReference type="STRING" id="104663.SAMN04488121_104126"/>
<protein>
    <submittedName>
        <fullName evidence="2">Helix-hairpin-helix motif-containing protein</fullName>
    </submittedName>
</protein>
<feature type="transmembrane region" description="Helical" evidence="1">
    <location>
        <begin position="20"/>
        <end position="37"/>
    </location>
</feature>
<sequence length="334" mass="37994">MKQALWKAYNSFSRKERHGILFLLVLTGICVAMPSFWERYVSHSAEVYTTDSILLAEVAAFHDALLNGAKVSPGNTDSGVQLRRFTFDPNTIDAAEWEALGLEKGVISTIQRYLAKGGRFWRKEDLKKIYGLAPGLCNELMPYVRIVARPYKADTSRHYAAYPSYRQDTQHAGYGRNTMHMPGVQREGVRRKEYRSSLPVLDINTADSALWESLPGIGPVLAARIVKFREKLGGFYSISQVGETYGLADTTFNKIQASLRLHKVSLKKLDLNHMDEKSLAQHPYIRYKLARLIVLYRSNHGPFRQPEDLLGIPLVDDSIYRKIEHYIKTENSPL</sequence>